<dbReference type="InterPro" id="IPR012296">
    <property type="entry name" value="Nuclease_put_TT1808"/>
</dbReference>
<sequence>MVQAFTKPILLSDFLALPEAKPTSEFVDGQIIQKPMPQGQHSTIQGALTTQINAVTQIQKTAWAFPELRCTFGGRSIVPDIAVFSWESIPTNEDGTVANQFNQPPNWTIEILSPGQSSTRVTSNILHCLNYGATLGWLVDPAEKIVLVYRSEQTPLSLEKAGDHLIMPTFANPLQLAVQDLFGYLRVT</sequence>
<evidence type="ECO:0000313" key="3">
    <source>
        <dbReference type="Proteomes" id="UP000249354"/>
    </source>
</evidence>
<protein>
    <recommendedName>
        <fullName evidence="1">Putative restriction endonuclease domain-containing protein</fullName>
    </recommendedName>
</protein>
<dbReference type="EMBL" id="QBMC01000021">
    <property type="protein sequence ID" value="PZO21239.1"/>
    <property type="molecule type" value="Genomic_DNA"/>
</dbReference>
<dbReference type="AlphaFoldDB" id="A0A2W4UWE1"/>
<reference evidence="2 3" key="2">
    <citation type="submission" date="2018-06" db="EMBL/GenBank/DDBJ databases">
        <title>Metagenomic assembly of (sub)arctic Cyanobacteria and their associated microbiome from non-axenic cultures.</title>
        <authorList>
            <person name="Baurain D."/>
        </authorList>
    </citation>
    <scope>NUCLEOTIDE SEQUENCE [LARGE SCALE GENOMIC DNA]</scope>
    <source>
        <strain evidence="2">ULC129bin1</strain>
    </source>
</reference>
<dbReference type="InterPro" id="IPR011335">
    <property type="entry name" value="Restrct_endonuc-II-like"/>
</dbReference>
<reference evidence="3" key="1">
    <citation type="submission" date="2018-04" db="EMBL/GenBank/DDBJ databases">
        <authorList>
            <person name="Cornet L."/>
        </authorList>
    </citation>
    <scope>NUCLEOTIDE SEQUENCE [LARGE SCALE GENOMIC DNA]</scope>
</reference>
<dbReference type="PANTHER" id="PTHR34107">
    <property type="entry name" value="SLL0198 PROTEIN-RELATED"/>
    <property type="match status" value="1"/>
</dbReference>
<name>A0A2W4UWE1_9CYAN</name>
<feature type="domain" description="Putative restriction endonuclease" evidence="1">
    <location>
        <begin position="12"/>
        <end position="178"/>
    </location>
</feature>
<dbReference type="InterPro" id="IPR008538">
    <property type="entry name" value="Uma2"/>
</dbReference>
<evidence type="ECO:0000313" key="2">
    <source>
        <dbReference type="EMBL" id="PZO21239.1"/>
    </source>
</evidence>
<dbReference type="SUPFAM" id="SSF52980">
    <property type="entry name" value="Restriction endonuclease-like"/>
    <property type="match status" value="1"/>
</dbReference>
<dbReference type="CDD" id="cd06260">
    <property type="entry name" value="DUF820-like"/>
    <property type="match status" value="1"/>
</dbReference>
<evidence type="ECO:0000259" key="1">
    <source>
        <dbReference type="Pfam" id="PF05685"/>
    </source>
</evidence>
<dbReference type="Proteomes" id="UP000249354">
    <property type="component" value="Unassembled WGS sequence"/>
</dbReference>
<dbReference type="Pfam" id="PF05685">
    <property type="entry name" value="Uma2"/>
    <property type="match status" value="1"/>
</dbReference>
<gene>
    <name evidence="2" type="ORF">DCF25_05255</name>
</gene>
<dbReference type="PANTHER" id="PTHR34107:SF1">
    <property type="entry name" value="SLL0198 PROTEIN"/>
    <property type="match status" value="1"/>
</dbReference>
<organism evidence="2 3">
    <name type="scientific">Leptolyngbya foveolarum</name>
    <dbReference type="NCBI Taxonomy" id="47253"/>
    <lineage>
        <taxon>Bacteria</taxon>
        <taxon>Bacillati</taxon>
        <taxon>Cyanobacteriota</taxon>
        <taxon>Cyanophyceae</taxon>
        <taxon>Leptolyngbyales</taxon>
        <taxon>Leptolyngbyaceae</taxon>
        <taxon>Leptolyngbya group</taxon>
        <taxon>Leptolyngbya</taxon>
    </lineage>
</organism>
<accession>A0A2W4UWE1</accession>
<dbReference type="Gene3D" id="3.90.1570.10">
    <property type="entry name" value="tt1808, chain A"/>
    <property type="match status" value="1"/>
</dbReference>
<proteinExistence type="predicted"/>
<comment type="caution">
    <text evidence="2">The sequence shown here is derived from an EMBL/GenBank/DDBJ whole genome shotgun (WGS) entry which is preliminary data.</text>
</comment>